<evidence type="ECO:0000313" key="5">
    <source>
        <dbReference type="EMBL" id="MDA0184122.1"/>
    </source>
</evidence>
<gene>
    <name evidence="5" type="ORF">OJ997_27685</name>
</gene>
<comment type="caution">
    <text evidence="5">The sequence shown here is derived from an EMBL/GenBank/DDBJ whole genome shotgun (WGS) entry which is preliminary data.</text>
</comment>
<dbReference type="InterPro" id="IPR006433">
    <property type="entry name" value="Prohead_protease"/>
</dbReference>
<keyword evidence="1" id="KW-1188">Viral release from host cell</keyword>
<evidence type="ECO:0000256" key="3">
    <source>
        <dbReference type="ARBA" id="ARBA00022801"/>
    </source>
</evidence>
<keyword evidence="6" id="KW-1185">Reference proteome</keyword>
<organism evidence="5 6">
    <name type="scientific">Solirubrobacter phytolaccae</name>
    <dbReference type="NCBI Taxonomy" id="1404360"/>
    <lineage>
        <taxon>Bacteria</taxon>
        <taxon>Bacillati</taxon>
        <taxon>Actinomycetota</taxon>
        <taxon>Thermoleophilia</taxon>
        <taxon>Solirubrobacterales</taxon>
        <taxon>Solirubrobacteraceae</taxon>
        <taxon>Solirubrobacter</taxon>
    </lineage>
</organism>
<keyword evidence="2 5" id="KW-0645">Protease</keyword>
<dbReference type="GO" id="GO:0008233">
    <property type="term" value="F:peptidase activity"/>
    <property type="evidence" value="ECO:0007669"/>
    <property type="project" value="UniProtKB-KW"/>
</dbReference>
<dbReference type="EMBL" id="JAPDDP010000068">
    <property type="protein sequence ID" value="MDA0184122.1"/>
    <property type="molecule type" value="Genomic_DNA"/>
</dbReference>
<reference evidence="5" key="1">
    <citation type="submission" date="2022-10" db="EMBL/GenBank/DDBJ databases">
        <title>The WGS of Solirubrobacter phytolaccae KCTC 29190.</title>
        <authorList>
            <person name="Jiang Z."/>
        </authorList>
    </citation>
    <scope>NUCLEOTIDE SEQUENCE</scope>
    <source>
        <strain evidence="5">KCTC 29190</strain>
    </source>
</reference>
<feature type="domain" description="Prohead serine protease" evidence="4">
    <location>
        <begin position="29"/>
        <end position="183"/>
    </location>
</feature>
<dbReference type="AlphaFoldDB" id="A0A9X3NMG1"/>
<evidence type="ECO:0000259" key="4">
    <source>
        <dbReference type="Pfam" id="PF04586"/>
    </source>
</evidence>
<dbReference type="InterPro" id="IPR054613">
    <property type="entry name" value="Peptidase_S78_dom"/>
</dbReference>
<sequence length="234" mass="26227">MSGTTAWRRSKAHELGSTVEHREFAAGDLEIRETGDGTWLLTGYASIVERWYTVGWYRERIARGAFRDTLSADPDVQLLINHSGMPLARTRSNTLTLEERQRGLWIEARLDPEDPDARSLRGKMKRGDIDQMSFAFRVPSGGDAWNDDYSERVVKTVDLHRGDVSVVNQGANPAATAEMRAQNARRAGEIPDFTTRARQELDLLRLGGRTRPAAPSSDPLVRARLEIEALRGAR</sequence>
<evidence type="ECO:0000256" key="1">
    <source>
        <dbReference type="ARBA" id="ARBA00022612"/>
    </source>
</evidence>
<dbReference type="NCBIfam" id="TIGR01543">
    <property type="entry name" value="proheadase_HK97"/>
    <property type="match status" value="1"/>
</dbReference>
<dbReference type="Pfam" id="PF04586">
    <property type="entry name" value="Peptidase_S78"/>
    <property type="match status" value="1"/>
</dbReference>
<dbReference type="Proteomes" id="UP001147653">
    <property type="component" value="Unassembled WGS sequence"/>
</dbReference>
<accession>A0A9X3NMG1</accession>
<proteinExistence type="predicted"/>
<protein>
    <submittedName>
        <fullName evidence="5">HK97 family phage prohead protease</fullName>
    </submittedName>
</protein>
<dbReference type="RefSeq" id="WP_270028539.1">
    <property type="nucleotide sequence ID" value="NZ_JAPDDP010000068.1"/>
</dbReference>
<dbReference type="GO" id="GO:0006508">
    <property type="term" value="P:proteolysis"/>
    <property type="evidence" value="ECO:0007669"/>
    <property type="project" value="UniProtKB-KW"/>
</dbReference>
<evidence type="ECO:0000256" key="2">
    <source>
        <dbReference type="ARBA" id="ARBA00022670"/>
    </source>
</evidence>
<keyword evidence="3" id="KW-0378">Hydrolase</keyword>
<name>A0A9X3NMG1_9ACTN</name>
<evidence type="ECO:0000313" key="6">
    <source>
        <dbReference type="Proteomes" id="UP001147653"/>
    </source>
</evidence>